<sequence>MRPLATTCCAVIVAWASGAAAQHRVDAFRLGVQTHFEQGWSTDLIETAKRLGAPAVRDEIGWSEVETAPGVYDFSVADAYMHPLIRAGIMPFIVINDTNPLYDGGKTPHSTDGRAAFARYVSAILSHYGADAVRIEIGNEVNSGDFVNGPFATDQPRYFAATVRAVKERLQQDHPQAGIICSGLNTVAIGFYRSFFRRGGLVACDAISVHPYRDNPDSLMGDLARLRALMREYGGEKPIYVTEFGNWFENPDNAPDYMVKMVTQLAAAGVEEAYWYALLDEEWWPNMGLMDRGGKARKPAAETFQMLQTRLIPLGRPRTLSDDATVRVFEFGTSGEAYVLWGSGATVAITGAASFLDTRGRDIAPVTRLTDSPVIVVGRGIEVQVAASEIVADSLYQYGQPPWSYYALRPDIGLVPLEIIDWDWTSYRGAPDLSPLAVRDDWITTARFGDKPYHAIERFTARAGGRYRVSGWWEASPKTEASQLLIRHNRQTISQATITPDRFSLSGVSLQLAPGDTVDFEIAPGGPGGNGSVRRRIQIAGPLTGG</sequence>
<dbReference type="InterPro" id="IPR017853">
    <property type="entry name" value="GH"/>
</dbReference>
<proteinExistence type="predicted"/>
<accession>A0A5S3PDM7</accession>
<evidence type="ECO:0000259" key="1">
    <source>
        <dbReference type="Pfam" id="PF11790"/>
    </source>
</evidence>
<dbReference type="EMBL" id="VANS01000004">
    <property type="protein sequence ID" value="TMM51059.1"/>
    <property type="molecule type" value="Genomic_DNA"/>
</dbReference>
<organism evidence="2 3">
    <name type="scientific">Sulfitobacter sabulilitoris</name>
    <dbReference type="NCBI Taxonomy" id="2562655"/>
    <lineage>
        <taxon>Bacteria</taxon>
        <taxon>Pseudomonadati</taxon>
        <taxon>Pseudomonadota</taxon>
        <taxon>Alphaproteobacteria</taxon>
        <taxon>Rhodobacterales</taxon>
        <taxon>Roseobacteraceae</taxon>
        <taxon>Sulfitobacter</taxon>
    </lineage>
</organism>
<dbReference type="Pfam" id="PF11790">
    <property type="entry name" value="Glyco_hydro_cc"/>
    <property type="match status" value="1"/>
</dbReference>
<name>A0A5S3PDM7_9RHOB</name>
<keyword evidence="3" id="KW-1185">Reference proteome</keyword>
<dbReference type="AlphaFoldDB" id="A0A5S3PDM7"/>
<dbReference type="SUPFAM" id="SSF51445">
    <property type="entry name" value="(Trans)glycosidases"/>
    <property type="match status" value="1"/>
</dbReference>
<reference evidence="2 3" key="1">
    <citation type="submission" date="2019-05" db="EMBL/GenBank/DDBJ databases">
        <title>Sulfitobacter sabulilitoris sp. nov., isolated from a marine sand.</title>
        <authorList>
            <person name="Yoon J.-H."/>
        </authorList>
    </citation>
    <scope>NUCLEOTIDE SEQUENCE [LARGE SCALE GENOMIC DNA]</scope>
    <source>
        <strain evidence="2 3">HSMS-29</strain>
    </source>
</reference>
<dbReference type="InterPro" id="IPR051923">
    <property type="entry name" value="Glycosyl_Hydrolase_39"/>
</dbReference>
<protein>
    <recommendedName>
        <fullName evidence="1">Asl1-like glycosyl hydrolase catalytic domain-containing protein</fullName>
    </recommendedName>
</protein>
<gene>
    <name evidence="2" type="ORF">FDT80_14405</name>
</gene>
<feature type="domain" description="Asl1-like glycosyl hydrolase catalytic" evidence="1">
    <location>
        <begin position="189"/>
        <end position="267"/>
    </location>
</feature>
<dbReference type="GO" id="GO:0004553">
    <property type="term" value="F:hydrolase activity, hydrolyzing O-glycosyl compounds"/>
    <property type="evidence" value="ECO:0007669"/>
    <property type="project" value="TreeGrafter"/>
</dbReference>
<dbReference type="PANTHER" id="PTHR12631">
    <property type="entry name" value="ALPHA-L-IDURONIDASE"/>
    <property type="match status" value="1"/>
</dbReference>
<dbReference type="InterPro" id="IPR024655">
    <property type="entry name" value="Asl1_glyco_hydro_catalytic"/>
</dbReference>
<evidence type="ECO:0000313" key="3">
    <source>
        <dbReference type="Proteomes" id="UP000309550"/>
    </source>
</evidence>
<dbReference type="OrthoDB" id="9776971at2"/>
<dbReference type="RefSeq" id="WP_138663019.1">
    <property type="nucleotide sequence ID" value="NZ_VANS01000004.1"/>
</dbReference>
<dbReference type="PANTHER" id="PTHR12631:SF10">
    <property type="entry name" value="BETA-XYLOSIDASE-LIKE PROTEIN-RELATED"/>
    <property type="match status" value="1"/>
</dbReference>
<comment type="caution">
    <text evidence="2">The sequence shown here is derived from an EMBL/GenBank/DDBJ whole genome shotgun (WGS) entry which is preliminary data.</text>
</comment>
<dbReference type="Gene3D" id="3.20.20.80">
    <property type="entry name" value="Glycosidases"/>
    <property type="match status" value="1"/>
</dbReference>
<evidence type="ECO:0000313" key="2">
    <source>
        <dbReference type="EMBL" id="TMM51059.1"/>
    </source>
</evidence>
<dbReference type="Proteomes" id="UP000309550">
    <property type="component" value="Unassembled WGS sequence"/>
</dbReference>